<feature type="coiled-coil region" evidence="8">
    <location>
        <begin position="559"/>
        <end position="586"/>
    </location>
</feature>
<feature type="region of interest" description="Disordered" evidence="9">
    <location>
        <begin position="826"/>
        <end position="845"/>
    </location>
</feature>
<evidence type="ECO:0000256" key="3">
    <source>
        <dbReference type="ARBA" id="ARBA00022741"/>
    </source>
</evidence>
<dbReference type="FunFam" id="3.40.850.10:FF:000058">
    <property type="entry name" value="kinesin-like protein KIN-14B isoform X1"/>
    <property type="match status" value="1"/>
</dbReference>
<feature type="compositionally biased region" description="Polar residues" evidence="9">
    <location>
        <begin position="654"/>
        <end position="680"/>
    </location>
</feature>
<evidence type="ECO:0000313" key="12">
    <source>
        <dbReference type="EnsemblPlants" id="KRH69671"/>
    </source>
</evidence>
<comment type="similarity">
    <text evidence="1">Belongs to the TRAFAC class myosin-kinesin ATPase superfamily. Kinesin family. KIN-14 subfamily.</text>
</comment>
<dbReference type="PRINTS" id="PR00380">
    <property type="entry name" value="KINESINHEAVY"/>
</dbReference>
<feature type="region of interest" description="Disordered" evidence="9">
    <location>
        <begin position="650"/>
        <end position="680"/>
    </location>
</feature>
<dbReference type="PANTHER" id="PTHR47972:SF22">
    <property type="entry name" value="KINESIN-LIKE PROTEIN KIN-14A-RELATED"/>
    <property type="match status" value="1"/>
</dbReference>
<evidence type="ECO:0000313" key="11">
    <source>
        <dbReference type="EMBL" id="KRH69671.1"/>
    </source>
</evidence>
<dbReference type="GO" id="GO:0005874">
    <property type="term" value="C:microtubule"/>
    <property type="evidence" value="ECO:0007669"/>
    <property type="project" value="UniProtKB-KW"/>
</dbReference>
<dbReference type="SUPFAM" id="SSF52540">
    <property type="entry name" value="P-loop containing nucleoside triphosphate hydrolases"/>
    <property type="match status" value="1"/>
</dbReference>
<dbReference type="Proteomes" id="UP000008827">
    <property type="component" value="Chromosome 2"/>
</dbReference>
<feature type="coiled-coil region" evidence="8">
    <location>
        <begin position="457"/>
        <end position="484"/>
    </location>
</feature>
<evidence type="ECO:0000256" key="7">
    <source>
        <dbReference type="PROSITE-ProRule" id="PRU00283"/>
    </source>
</evidence>
<dbReference type="InterPro" id="IPR001752">
    <property type="entry name" value="Kinesin_motor_dom"/>
</dbReference>
<evidence type="ECO:0000256" key="2">
    <source>
        <dbReference type="ARBA" id="ARBA00022701"/>
    </source>
</evidence>
<dbReference type="KEGG" id="gmx:100810330"/>
<feature type="binding site" evidence="7">
    <location>
        <begin position="214"/>
        <end position="221"/>
    </location>
    <ligand>
        <name>ATP</name>
        <dbReference type="ChEBI" id="CHEBI:30616"/>
    </ligand>
</feature>
<dbReference type="STRING" id="3847.K7K6E0"/>
<evidence type="ECO:0000256" key="9">
    <source>
        <dbReference type="SAM" id="MobiDB-lite"/>
    </source>
</evidence>
<proteinExistence type="inferred from homology"/>
<dbReference type="EMBL" id="CM000835">
    <property type="protein sequence ID" value="KRH69671.1"/>
    <property type="molecule type" value="Genomic_DNA"/>
</dbReference>
<dbReference type="GO" id="GO:0005829">
    <property type="term" value="C:cytosol"/>
    <property type="evidence" value="ECO:0007669"/>
    <property type="project" value="UniProtKB-ARBA"/>
</dbReference>
<name>K7K6E0_SOYBN</name>
<dbReference type="GO" id="GO:0009904">
    <property type="term" value="P:chloroplast accumulation movement"/>
    <property type="evidence" value="ECO:0007669"/>
    <property type="project" value="UniProtKB-ARBA"/>
</dbReference>
<dbReference type="Pfam" id="PF00225">
    <property type="entry name" value="Kinesin"/>
    <property type="match status" value="1"/>
</dbReference>
<organism evidence="12">
    <name type="scientific">Glycine max</name>
    <name type="common">Soybean</name>
    <name type="synonym">Glycine hispida</name>
    <dbReference type="NCBI Taxonomy" id="3847"/>
    <lineage>
        <taxon>Eukaryota</taxon>
        <taxon>Viridiplantae</taxon>
        <taxon>Streptophyta</taxon>
        <taxon>Embryophyta</taxon>
        <taxon>Tracheophyta</taxon>
        <taxon>Spermatophyta</taxon>
        <taxon>Magnoliopsida</taxon>
        <taxon>eudicotyledons</taxon>
        <taxon>Gunneridae</taxon>
        <taxon>Pentapetalae</taxon>
        <taxon>rosids</taxon>
        <taxon>fabids</taxon>
        <taxon>Fabales</taxon>
        <taxon>Fabaceae</taxon>
        <taxon>Papilionoideae</taxon>
        <taxon>50 kb inversion clade</taxon>
        <taxon>NPAAA clade</taxon>
        <taxon>indigoferoid/millettioid clade</taxon>
        <taxon>Phaseoleae</taxon>
        <taxon>Glycine</taxon>
        <taxon>Glycine subgen. Soja</taxon>
    </lineage>
</organism>
<sequence length="1280" mass="142122">MAEQGNRWSWDVAGFEPWKSPSPEQNDQKPTAPLARRNSTTSSVPPHSVASKVEGLREKVKLARIDYLQLRQEASELQEYSNAKLDRVTRYLGVLAEKTHKLDQVALETEARMSSVIKEKKKLFNDLLTSKGNIRVFCRTRPLFEDEGSSVVEFPDDYTIRVNTGDESLSNSKKEFEFDRVYGPHVGQAELFSDVQPMVQSALDGYNISLFAYGQTHSGKTHTMEGSSYDRGLYARCFEELFDLSNSDTTATSQYTFCITVFELYNEQIRDLLLESGKSLPKLCFGSPEYFIELMQEKVDNPLDFSRVLKAAFQGRGNNPLKINVSHLVVTIHIFYNNLITGENSYSKLSLVDLAGSEGLITEDDSGERVTDMLHVMKSLSALGDVLSSLTSKKDVIPYENSMLTKLFADSLGGSSKTLMIVNVCPNSSNLSESLLSLNFSARARNSVLSLGNRDTIKKWRDAANDARKELYEKEKEIQYLKQDDLRLKQALKVANDQCVLLFNEVQKAWKVSSALQTDLKSEHILLADNYKVEKEQNAQLRNQVAHMLQLEQEQNLQIQQRNSTIQNLQAKIGSLEIQLNKALGSINTGSNVGPETVSAALSNSRTTGEGMDSSAVTKKLEEELKRRDALIERLHVENEKLFDKLTEKASLAGSPQQSSPLSRGSVNVQPQNIGRNDTSTTARARSVDVLPSSLMIDKNDGTVALVKSGSEKVKTTPAGEYLTAALNDFNPDQYEGLAAISDGADKLLMLVLAAVIKAGASREHEILAEIRDAVFSFIRKMEPRRVMDTMLVSRVRILYIRSLLARSPELQSIKVLPVECFLEKANTGPSRSSSRASSPGRSSMQYVDEQIQGFKVNLKPEKKSKFSSVVLKIRGIDEETWRQQVTGGKLREISEEAKNFAIGNKALAALFVHTPAGELQRQIRFWLAEKFDFLSVMGNDAPGGTTGQLELISTAIMDGWMAGLGSALPPQTDALGQLLFEYSKRVYTSQVQHLKDISGTLATEEAEDAAQVAKLRSALESVDHKRRKILQQMRSDVALLTLENGGLPIQNPSTAAEDARLASLISLDRILKQVKDISRLSTVNTIEKSKKRTVLGSLDKLTEQMSSLLEIDHPCARRYIADARRMVESIPEEDDRIQNLSHSRKPSTDTDSGSGTDVAQWNVLQFNTGNTSPFIIKCGANSNSELIIKAEARVKEPKGGEIVRVAPRPSILENMSLEEMKQVFAELPEALSLLALARTADGTRARYSRLYRTLAMKVTSLKDMVSELEKGGALKDVRT</sequence>
<dbReference type="GO" id="GO:0015630">
    <property type="term" value="C:microtubule cytoskeleton"/>
    <property type="evidence" value="ECO:0000318"/>
    <property type="project" value="GO_Central"/>
</dbReference>
<dbReference type="GO" id="GO:0007018">
    <property type="term" value="P:microtubule-based movement"/>
    <property type="evidence" value="ECO:0007669"/>
    <property type="project" value="InterPro"/>
</dbReference>
<dbReference type="PROSITE" id="PS00411">
    <property type="entry name" value="KINESIN_MOTOR_1"/>
    <property type="match status" value="1"/>
</dbReference>
<dbReference type="GO" id="GO:0005524">
    <property type="term" value="F:ATP binding"/>
    <property type="evidence" value="ECO:0007669"/>
    <property type="project" value="UniProtKB-UniRule"/>
</dbReference>
<dbReference type="InterPro" id="IPR027640">
    <property type="entry name" value="Kinesin-like_fam"/>
</dbReference>
<dbReference type="RefSeq" id="XP_006574646.1">
    <property type="nucleotide sequence ID" value="XM_006574583.3"/>
</dbReference>
<dbReference type="SMR" id="K7K6E0"/>
<reference evidence="11 12" key="1">
    <citation type="journal article" date="2010" name="Nature">
        <title>Genome sequence of the palaeopolyploid soybean.</title>
        <authorList>
            <person name="Schmutz J."/>
            <person name="Cannon S.B."/>
            <person name="Schlueter J."/>
            <person name="Ma J."/>
            <person name="Mitros T."/>
            <person name="Nelson W."/>
            <person name="Hyten D.L."/>
            <person name="Song Q."/>
            <person name="Thelen J.J."/>
            <person name="Cheng J."/>
            <person name="Xu D."/>
            <person name="Hellsten U."/>
            <person name="May G.D."/>
            <person name="Yu Y."/>
            <person name="Sakurai T."/>
            <person name="Umezawa T."/>
            <person name="Bhattacharyya M.K."/>
            <person name="Sandhu D."/>
            <person name="Valliyodan B."/>
            <person name="Lindquist E."/>
            <person name="Peto M."/>
            <person name="Grant D."/>
            <person name="Shu S."/>
            <person name="Goodstein D."/>
            <person name="Barry K."/>
            <person name="Futrell-Griggs M."/>
            <person name="Abernathy B."/>
            <person name="Du J."/>
            <person name="Tian Z."/>
            <person name="Zhu L."/>
            <person name="Gill N."/>
            <person name="Joshi T."/>
            <person name="Libault M."/>
            <person name="Sethuraman A."/>
            <person name="Zhang X.-C."/>
            <person name="Shinozaki K."/>
            <person name="Nguyen H.T."/>
            <person name="Wing R.A."/>
            <person name="Cregan P."/>
            <person name="Specht J."/>
            <person name="Grimwood J."/>
            <person name="Rokhsar D."/>
            <person name="Stacey G."/>
            <person name="Shoemaker R.C."/>
            <person name="Jackson S.A."/>
        </authorList>
    </citation>
    <scope>NUCLEOTIDE SEQUENCE [LARGE SCALE GENOMIC DNA]</scope>
    <source>
        <strain evidence="12">cv. Williams 82</strain>
        <tissue evidence="11">Callus</tissue>
    </source>
</reference>
<dbReference type="Gene3D" id="3.40.850.10">
    <property type="entry name" value="Kinesin motor domain"/>
    <property type="match status" value="1"/>
</dbReference>
<evidence type="ECO:0000259" key="10">
    <source>
        <dbReference type="PROSITE" id="PS50067"/>
    </source>
</evidence>
<evidence type="ECO:0000313" key="13">
    <source>
        <dbReference type="Proteomes" id="UP000008827"/>
    </source>
</evidence>
<evidence type="ECO:0000256" key="4">
    <source>
        <dbReference type="ARBA" id="ARBA00022840"/>
    </source>
</evidence>
<dbReference type="ExpressionAtlas" id="K7K6E0">
    <property type="expression patterns" value="baseline and differential"/>
</dbReference>
<feature type="compositionally biased region" description="Low complexity" evidence="9">
    <location>
        <begin position="829"/>
        <end position="844"/>
    </location>
</feature>
<dbReference type="InterPro" id="IPR019821">
    <property type="entry name" value="Kinesin_motor_CS"/>
</dbReference>
<keyword evidence="2" id="KW-0493">Microtubule</keyword>
<dbReference type="PROSITE" id="PS50067">
    <property type="entry name" value="KINESIN_MOTOR_2"/>
    <property type="match status" value="1"/>
</dbReference>
<reference evidence="12" key="2">
    <citation type="submission" date="2018-02" db="UniProtKB">
        <authorList>
            <consortium name="EnsemblPlants"/>
        </authorList>
    </citation>
    <scope>IDENTIFICATION</scope>
    <source>
        <strain evidence="12">Williams 82</strain>
    </source>
</reference>
<evidence type="ECO:0000256" key="5">
    <source>
        <dbReference type="ARBA" id="ARBA00023054"/>
    </source>
</evidence>
<dbReference type="InterPro" id="IPR027417">
    <property type="entry name" value="P-loop_NTPase"/>
</dbReference>
<keyword evidence="13" id="KW-1185">Reference proteome</keyword>
<dbReference type="AlphaFoldDB" id="K7K6E0"/>
<dbReference type="FunCoup" id="K7K6E0">
    <property type="interactions" value="6076"/>
</dbReference>
<dbReference type="GO" id="GO:0008017">
    <property type="term" value="F:microtubule binding"/>
    <property type="evidence" value="ECO:0000318"/>
    <property type="project" value="GO_Central"/>
</dbReference>
<feature type="region of interest" description="Disordered" evidence="9">
    <location>
        <begin position="1132"/>
        <end position="1157"/>
    </location>
</feature>
<reference evidence="11" key="3">
    <citation type="submission" date="2018-07" db="EMBL/GenBank/DDBJ databases">
        <title>WGS assembly of Glycine max.</title>
        <authorList>
            <person name="Schmutz J."/>
            <person name="Cannon S."/>
            <person name="Schlueter J."/>
            <person name="Ma J."/>
            <person name="Mitros T."/>
            <person name="Nelson W."/>
            <person name="Hyten D."/>
            <person name="Song Q."/>
            <person name="Thelen J."/>
            <person name="Cheng J."/>
            <person name="Xu D."/>
            <person name="Hellsten U."/>
            <person name="May G."/>
            <person name="Yu Y."/>
            <person name="Sakurai T."/>
            <person name="Umezawa T."/>
            <person name="Bhattacharyya M."/>
            <person name="Sandhu D."/>
            <person name="Valliyodan B."/>
            <person name="Lindquist E."/>
            <person name="Peto M."/>
            <person name="Grant D."/>
            <person name="Shu S."/>
            <person name="Goodstein D."/>
            <person name="Barry K."/>
            <person name="Futrell-Griggs M."/>
            <person name="Abernathy B."/>
            <person name="Du J."/>
            <person name="Tian Z."/>
            <person name="Zhu L."/>
            <person name="Gill N."/>
            <person name="Joshi T."/>
            <person name="Libault M."/>
            <person name="Sethuraman A."/>
            <person name="Zhang X."/>
            <person name="Shinozaki K."/>
            <person name="Nguyen H."/>
            <person name="Wing R."/>
            <person name="Cregan P."/>
            <person name="Specht J."/>
            <person name="Grimwood J."/>
            <person name="Rokhsar D."/>
            <person name="Stacey G."/>
            <person name="Shoemaker R."/>
            <person name="Jackson S."/>
        </authorList>
    </citation>
    <scope>NUCLEOTIDE SEQUENCE</scope>
    <source>
        <tissue evidence="11">Callus</tissue>
    </source>
</reference>
<dbReference type="GO" id="GO:0007017">
    <property type="term" value="P:microtubule-based process"/>
    <property type="evidence" value="ECO:0000318"/>
    <property type="project" value="GO_Central"/>
</dbReference>
<feature type="region of interest" description="Disordered" evidence="9">
    <location>
        <begin position="1"/>
        <end position="51"/>
    </location>
</feature>
<dbReference type="GeneID" id="100810330"/>
<dbReference type="eggNOG" id="KOG0239">
    <property type="taxonomic scope" value="Eukaryota"/>
</dbReference>
<protein>
    <recommendedName>
        <fullName evidence="10">Kinesin motor domain-containing protein</fullName>
    </recommendedName>
</protein>
<evidence type="ECO:0000256" key="8">
    <source>
        <dbReference type="SAM" id="Coils"/>
    </source>
</evidence>
<evidence type="ECO:0000256" key="6">
    <source>
        <dbReference type="ARBA" id="ARBA00023175"/>
    </source>
</evidence>
<feature type="domain" description="Kinesin motor" evidence="10">
    <location>
        <begin position="133"/>
        <end position="447"/>
    </location>
</feature>
<keyword evidence="6 7" id="KW-0505">Motor protein</keyword>
<dbReference type="SMART" id="SM00129">
    <property type="entry name" value="KISc"/>
    <property type="match status" value="1"/>
</dbReference>
<keyword evidence="3 7" id="KW-0547">Nucleotide-binding</keyword>
<dbReference type="InterPro" id="IPR036961">
    <property type="entry name" value="Kinesin_motor_dom_sf"/>
</dbReference>
<gene>
    <name evidence="12" type="primary">LOC100810330</name>
    <name evidence="11" type="ORF">GLYMA_02G041400</name>
</gene>
<dbReference type="Gramene" id="KRH69671">
    <property type="protein sequence ID" value="KRH69671"/>
    <property type="gene ID" value="GLYMA_02G041400"/>
</dbReference>
<accession>K7K6E0</accession>
<dbReference type="PaxDb" id="3847-GLYMA02G04701.1"/>
<keyword evidence="4 7" id="KW-0067">ATP-binding</keyword>
<dbReference type="GO" id="GO:0009903">
    <property type="term" value="P:chloroplast avoidance movement"/>
    <property type="evidence" value="ECO:0007669"/>
    <property type="project" value="UniProtKB-ARBA"/>
</dbReference>
<dbReference type="GO" id="GO:0005886">
    <property type="term" value="C:plasma membrane"/>
    <property type="evidence" value="ECO:0007669"/>
    <property type="project" value="UniProtKB-ARBA"/>
</dbReference>
<keyword evidence="5 8" id="KW-0175">Coiled coil</keyword>
<dbReference type="EnsemblPlants" id="KRH69671">
    <property type="protein sequence ID" value="KRH69671"/>
    <property type="gene ID" value="GLYMA_02G041400"/>
</dbReference>
<dbReference type="GO" id="GO:0003777">
    <property type="term" value="F:microtubule motor activity"/>
    <property type="evidence" value="ECO:0007669"/>
    <property type="project" value="InterPro"/>
</dbReference>
<dbReference type="PANTHER" id="PTHR47972">
    <property type="entry name" value="KINESIN-LIKE PROTEIN KLP-3"/>
    <property type="match status" value="1"/>
</dbReference>
<evidence type="ECO:0000256" key="1">
    <source>
        <dbReference type="ARBA" id="ARBA00010899"/>
    </source>
</evidence>
<dbReference type="GO" id="GO:0031022">
    <property type="term" value="P:nuclear migration along microfilament"/>
    <property type="evidence" value="ECO:0007669"/>
    <property type="project" value="UniProtKB-ARBA"/>
</dbReference>